<dbReference type="AlphaFoldDB" id="A0A1J3HKG1"/>
<organism evidence="1">
    <name type="scientific">Noccaea caerulescens</name>
    <name type="common">Alpine penny-cress</name>
    <name type="synonym">Thlaspi caerulescens</name>
    <dbReference type="NCBI Taxonomy" id="107243"/>
    <lineage>
        <taxon>Eukaryota</taxon>
        <taxon>Viridiplantae</taxon>
        <taxon>Streptophyta</taxon>
        <taxon>Embryophyta</taxon>
        <taxon>Tracheophyta</taxon>
        <taxon>Spermatophyta</taxon>
        <taxon>Magnoliopsida</taxon>
        <taxon>eudicotyledons</taxon>
        <taxon>Gunneridae</taxon>
        <taxon>Pentapetalae</taxon>
        <taxon>rosids</taxon>
        <taxon>malvids</taxon>
        <taxon>Brassicales</taxon>
        <taxon>Brassicaceae</taxon>
        <taxon>Coluteocarpeae</taxon>
        <taxon>Noccaea</taxon>
    </lineage>
</organism>
<reference evidence="1" key="1">
    <citation type="submission" date="2016-07" db="EMBL/GenBank/DDBJ databases">
        <title>De novo transcriptome assembly of four accessions of the metal hyperaccumulator plant Noccaea caerulescens.</title>
        <authorList>
            <person name="Blande D."/>
            <person name="Halimaa P."/>
            <person name="Tervahauta A.I."/>
            <person name="Aarts M.G."/>
            <person name="Karenlampi S.O."/>
        </authorList>
    </citation>
    <scope>NUCLEOTIDE SEQUENCE</scope>
</reference>
<dbReference type="EMBL" id="GEVL01008847">
    <property type="protein sequence ID" value="JAU68494.1"/>
    <property type="molecule type" value="Transcribed_RNA"/>
</dbReference>
<protein>
    <submittedName>
        <fullName evidence="1">Putative ribonuclease H protein</fullName>
    </submittedName>
</protein>
<dbReference type="PANTHER" id="PTHR33116:SF78">
    <property type="entry name" value="OS12G0587133 PROTEIN"/>
    <property type="match status" value="1"/>
</dbReference>
<dbReference type="PANTHER" id="PTHR33116">
    <property type="entry name" value="REVERSE TRANSCRIPTASE ZINC-BINDING DOMAIN-CONTAINING PROTEIN-RELATED-RELATED"/>
    <property type="match status" value="1"/>
</dbReference>
<evidence type="ECO:0000313" key="1">
    <source>
        <dbReference type="EMBL" id="JAU68494.1"/>
    </source>
</evidence>
<accession>A0A1J3HKG1</accession>
<name>A0A1J3HKG1_NOCCA</name>
<sequence length="188" mass="21096">MPHKLRPQDSQPLIDRIRTRICSWTVRPLSFAGRLQLILYSMVNFWASIIPLPKGCLETIEKIIDAFLWSGAPNSARGAKVSWETICSPKASGGLGLKRLVHLNQARSRLFGGRDFWSYNLGAEGRSDNQSPTTRFSTSKTWMSLHQPPPTRDRLRRWGLPVPEVCLLCGAASESLGFHLLLVIRNSS</sequence>
<gene>
    <name evidence="1" type="ORF">LE_TR5401_c0_g1_i1_g.19170</name>
</gene>
<proteinExistence type="predicted"/>